<evidence type="ECO:0000256" key="1">
    <source>
        <dbReference type="SAM" id="Coils"/>
    </source>
</evidence>
<feature type="domain" description="MATH" evidence="2">
    <location>
        <begin position="7"/>
        <end position="135"/>
    </location>
</feature>
<feature type="coiled-coil region" evidence="1">
    <location>
        <begin position="239"/>
        <end position="266"/>
    </location>
</feature>
<dbReference type="OrthoDB" id="1077407at2759"/>
<keyword evidence="1" id="KW-0175">Coiled coil</keyword>
<evidence type="ECO:0000259" key="2">
    <source>
        <dbReference type="PROSITE" id="PS50144"/>
    </source>
</evidence>
<gene>
    <name evidence="3" type="ORF">ISN44_As10g004800</name>
</gene>
<comment type="caution">
    <text evidence="3">The sequence shown here is derived from an EMBL/GenBank/DDBJ whole genome shotgun (WGS) entry which is preliminary data.</text>
</comment>
<dbReference type="Pfam" id="PF22486">
    <property type="entry name" value="MATH_2"/>
    <property type="match status" value="1"/>
</dbReference>
<dbReference type="AlphaFoldDB" id="A0A8T1ZSK3"/>
<accession>A0A8T1ZSK3</accession>
<dbReference type="PANTHER" id="PTHR46236:SF21">
    <property type="entry name" value="TRAF-LIKE FAMILY PROTEIN-RELATED"/>
    <property type="match status" value="1"/>
</dbReference>
<proteinExistence type="predicted"/>
<feature type="non-terminal residue" evidence="3">
    <location>
        <position position="1"/>
    </location>
</feature>
<dbReference type="InterPro" id="IPR002083">
    <property type="entry name" value="MATH/TRAF_dom"/>
</dbReference>
<dbReference type="SMART" id="SM00061">
    <property type="entry name" value="MATH"/>
    <property type="match status" value="1"/>
</dbReference>
<name>A0A8T1ZSK3_ARASU</name>
<dbReference type="Proteomes" id="UP000694251">
    <property type="component" value="Chromosome 10"/>
</dbReference>
<dbReference type="PROSITE" id="PS50144">
    <property type="entry name" value="MATH"/>
    <property type="match status" value="1"/>
</dbReference>
<dbReference type="CDD" id="cd00121">
    <property type="entry name" value="MATH"/>
    <property type="match status" value="1"/>
</dbReference>
<sequence length="270" mass="30437">MGNHETDKKFTWVIKNFNSLDSDGVYSDTFKAGRCKWHLVVYPQRYDNCGYDTCVSLYLCVSDSESLPTGWRRHVKVSLTMVNEFPGIPSHMQETQGWFDEKNTTLGFSMFCIGGFPSRDNGFLINGEVKIVAEVDVLEVIGNFDVPEGNIDINGFQVPPSQVESVNSLFEKYPGFASKHCPKNPHLGKAYLNVILSLTETMSKSPEKLSNGDLAEAYSALRYVTEAGFKLDWLEKTLKETGETRLQDIEEELKDLKVKCADMDALLKFL</sequence>
<evidence type="ECO:0000313" key="3">
    <source>
        <dbReference type="EMBL" id="KAG7563703.1"/>
    </source>
</evidence>
<dbReference type="EMBL" id="JAEFBJ010000010">
    <property type="protein sequence ID" value="KAG7563703.1"/>
    <property type="molecule type" value="Genomic_DNA"/>
</dbReference>
<protein>
    <submittedName>
        <fullName evidence="3">MATH/TRAF domain</fullName>
    </submittedName>
</protein>
<dbReference type="InterPro" id="IPR050804">
    <property type="entry name" value="MCC"/>
</dbReference>
<evidence type="ECO:0000313" key="4">
    <source>
        <dbReference type="Proteomes" id="UP000694251"/>
    </source>
</evidence>
<reference evidence="3 4" key="1">
    <citation type="submission" date="2020-12" db="EMBL/GenBank/DDBJ databases">
        <title>Concerted genomic and epigenomic changes stabilize Arabidopsis allopolyploids.</title>
        <authorList>
            <person name="Chen Z."/>
        </authorList>
    </citation>
    <scope>NUCLEOTIDE SEQUENCE [LARGE SCALE GENOMIC DNA]</scope>
    <source>
        <strain evidence="3">As9502</strain>
        <tissue evidence="3">Leaf</tissue>
    </source>
</reference>
<organism evidence="3 4">
    <name type="scientific">Arabidopsis suecica</name>
    <name type="common">Swedish thale-cress</name>
    <name type="synonym">Cardaminopsis suecica</name>
    <dbReference type="NCBI Taxonomy" id="45249"/>
    <lineage>
        <taxon>Eukaryota</taxon>
        <taxon>Viridiplantae</taxon>
        <taxon>Streptophyta</taxon>
        <taxon>Embryophyta</taxon>
        <taxon>Tracheophyta</taxon>
        <taxon>Spermatophyta</taxon>
        <taxon>Magnoliopsida</taxon>
        <taxon>eudicotyledons</taxon>
        <taxon>Gunneridae</taxon>
        <taxon>Pentapetalae</taxon>
        <taxon>rosids</taxon>
        <taxon>malvids</taxon>
        <taxon>Brassicales</taxon>
        <taxon>Brassicaceae</taxon>
        <taxon>Camelineae</taxon>
        <taxon>Arabidopsis</taxon>
    </lineage>
</organism>
<keyword evidence="4" id="KW-1185">Reference proteome</keyword>
<dbReference type="PANTHER" id="PTHR46236">
    <property type="entry name" value="TRAF-LIKE SUPERFAMILY PROTEIN"/>
    <property type="match status" value="1"/>
</dbReference>